<reference evidence="3" key="1">
    <citation type="submission" date="2024-07" db="EMBL/GenBank/DDBJ databases">
        <title>Two chromosome-level genome assemblies of Korean endemic species Abeliophyllum distichum and Forsythia ovata (Oleaceae).</title>
        <authorList>
            <person name="Jang H."/>
        </authorList>
    </citation>
    <scope>NUCLEOTIDE SEQUENCE [LARGE SCALE GENOMIC DNA]</scope>
</reference>
<name>A0ABD1W5H4_9LAMI</name>
<dbReference type="EMBL" id="JBFOLJ010000004">
    <property type="protein sequence ID" value="KAL2544735.1"/>
    <property type="molecule type" value="Genomic_DNA"/>
</dbReference>
<organism evidence="2 3">
    <name type="scientific">Forsythia ovata</name>
    <dbReference type="NCBI Taxonomy" id="205694"/>
    <lineage>
        <taxon>Eukaryota</taxon>
        <taxon>Viridiplantae</taxon>
        <taxon>Streptophyta</taxon>
        <taxon>Embryophyta</taxon>
        <taxon>Tracheophyta</taxon>
        <taxon>Spermatophyta</taxon>
        <taxon>Magnoliopsida</taxon>
        <taxon>eudicotyledons</taxon>
        <taxon>Gunneridae</taxon>
        <taxon>Pentapetalae</taxon>
        <taxon>asterids</taxon>
        <taxon>lamiids</taxon>
        <taxon>Lamiales</taxon>
        <taxon>Oleaceae</taxon>
        <taxon>Forsythieae</taxon>
        <taxon>Forsythia</taxon>
    </lineage>
</organism>
<evidence type="ECO:0000313" key="3">
    <source>
        <dbReference type="Proteomes" id="UP001604277"/>
    </source>
</evidence>
<feature type="region of interest" description="Disordered" evidence="1">
    <location>
        <begin position="20"/>
        <end position="45"/>
    </location>
</feature>
<comment type="caution">
    <text evidence="2">The sequence shown here is derived from an EMBL/GenBank/DDBJ whole genome shotgun (WGS) entry which is preliminary data.</text>
</comment>
<gene>
    <name evidence="2" type="ORF">Fot_13968</name>
</gene>
<keyword evidence="3" id="KW-1185">Reference proteome</keyword>
<protein>
    <submittedName>
        <fullName evidence="2">Uncharacterized protein</fullName>
    </submittedName>
</protein>
<sequence>MVKTRRKLVNIKLQINMASTRAKRMTAETSTRRNKKKSKKSKEDDEVLYVPNGPIENGVGVQEKKTEIEIEIQFEDDVGSRAKDVEVGRNVPTSNNLKKRFDDKNKILNQHFDFGVLEVASKKWFYDLRTPEKCLGDTV</sequence>
<dbReference type="AlphaFoldDB" id="A0ABD1W5H4"/>
<dbReference type="Proteomes" id="UP001604277">
    <property type="component" value="Unassembled WGS sequence"/>
</dbReference>
<evidence type="ECO:0000313" key="2">
    <source>
        <dbReference type="EMBL" id="KAL2544735.1"/>
    </source>
</evidence>
<proteinExistence type="predicted"/>
<evidence type="ECO:0000256" key="1">
    <source>
        <dbReference type="SAM" id="MobiDB-lite"/>
    </source>
</evidence>
<accession>A0ABD1W5H4</accession>